<feature type="compositionally biased region" description="Polar residues" evidence="5">
    <location>
        <begin position="79"/>
        <end position="93"/>
    </location>
</feature>
<dbReference type="Gene3D" id="3.10.100.10">
    <property type="entry name" value="Mannose-Binding Protein A, subunit A"/>
    <property type="match status" value="1"/>
</dbReference>
<dbReference type="SUPFAM" id="SSF56436">
    <property type="entry name" value="C-type lectin-like"/>
    <property type="match status" value="1"/>
</dbReference>
<protein>
    <submittedName>
        <fullName evidence="7">Collectin-11</fullName>
    </submittedName>
</protein>
<sequence length="469" mass="51739">MQNASDHPEQVQLLSVVQTNLLHGHAHPVEVPYVVKKRVLQSAGLQMLQDARAGVRNTPSSTNPIQPQPHPAPTPSSTNPIQHQPHPATTPSSHNPIQPQPHPTTTPSSTNPIQPQPHPAPTPSSTNPIQTWQTHADNEEACTLISCLHYKQHHATLQTWGLPQATHPEAVRRVQVQLLLDVFGCPGTQPRFYGEPVGSNVHDHPQLEPIGRSLPYQAKGEMENAWDIKDSIAHQPALENQGKKVRKEYRGDQEDLALPERLGDMGDPGSKGPNGEPGVPCECTPMRKMIGEMDIVVAQLSSELKFIKNAVAGIKETDSKVYLLVKEEKRYSDAEVYCQARGGHLAMPKDEGSNAAIAGYITEAGLNRVYIGINDLHREGVFTYVDLSVMTTFSRWRKGEPNNAFDDEDCAEMVASGEWTDVACHPTIYCEIATKKPHEKKEKKIWSSCLRPLSQHCVAVGTEKFKALL</sequence>
<keyword evidence="3" id="KW-0732">Signal</keyword>
<comment type="caution">
    <text evidence="7">The sequence shown here is derived from an EMBL/GenBank/DDBJ whole genome shotgun (WGS) entry which is preliminary data.</text>
</comment>
<dbReference type="PANTHER" id="PTHR22799">
    <property type="entry name" value="TETRANECTIN-RELATED"/>
    <property type="match status" value="1"/>
</dbReference>
<dbReference type="AlphaFoldDB" id="A0A4Z2IQH5"/>
<dbReference type="Pfam" id="PF00059">
    <property type="entry name" value="Lectin_C"/>
    <property type="match status" value="1"/>
</dbReference>
<dbReference type="PROSITE" id="PS50041">
    <property type="entry name" value="C_TYPE_LECTIN_2"/>
    <property type="match status" value="1"/>
</dbReference>
<feature type="region of interest" description="Disordered" evidence="5">
    <location>
        <begin position="237"/>
        <end position="280"/>
    </location>
</feature>
<dbReference type="GO" id="GO:0030246">
    <property type="term" value="F:carbohydrate binding"/>
    <property type="evidence" value="ECO:0007669"/>
    <property type="project" value="UniProtKB-KW"/>
</dbReference>
<dbReference type="EMBL" id="SRLO01000056">
    <property type="protein sequence ID" value="TNN80165.1"/>
    <property type="molecule type" value="Genomic_DNA"/>
</dbReference>
<evidence type="ECO:0000259" key="6">
    <source>
        <dbReference type="PROSITE" id="PS50041"/>
    </source>
</evidence>
<reference evidence="7 8" key="1">
    <citation type="submission" date="2019-03" db="EMBL/GenBank/DDBJ databases">
        <title>First draft genome of Liparis tanakae, snailfish: a comprehensive survey of snailfish specific genes.</title>
        <authorList>
            <person name="Kim W."/>
            <person name="Song I."/>
            <person name="Jeong J.-H."/>
            <person name="Kim D."/>
            <person name="Kim S."/>
            <person name="Ryu S."/>
            <person name="Song J.Y."/>
            <person name="Lee S.K."/>
        </authorList>
    </citation>
    <scope>NUCLEOTIDE SEQUENCE [LARGE SCALE GENOMIC DNA]</scope>
    <source>
        <tissue evidence="7">Muscle</tissue>
    </source>
</reference>
<evidence type="ECO:0000256" key="3">
    <source>
        <dbReference type="ARBA" id="ARBA00022729"/>
    </source>
</evidence>
<accession>A0A4Z2IQH5</accession>
<dbReference type="GO" id="GO:0005615">
    <property type="term" value="C:extracellular space"/>
    <property type="evidence" value="ECO:0007669"/>
    <property type="project" value="TreeGrafter"/>
</dbReference>
<keyword evidence="4" id="KW-0430">Lectin</keyword>
<dbReference type="Proteomes" id="UP000314294">
    <property type="component" value="Unassembled WGS sequence"/>
</dbReference>
<dbReference type="OrthoDB" id="8066719at2759"/>
<evidence type="ECO:0000256" key="1">
    <source>
        <dbReference type="ARBA" id="ARBA00004613"/>
    </source>
</evidence>
<dbReference type="GO" id="GO:0001503">
    <property type="term" value="P:ossification"/>
    <property type="evidence" value="ECO:0007669"/>
    <property type="project" value="TreeGrafter"/>
</dbReference>
<organism evidence="7 8">
    <name type="scientific">Liparis tanakae</name>
    <name type="common">Tanaka's snailfish</name>
    <dbReference type="NCBI Taxonomy" id="230148"/>
    <lineage>
        <taxon>Eukaryota</taxon>
        <taxon>Metazoa</taxon>
        <taxon>Chordata</taxon>
        <taxon>Craniata</taxon>
        <taxon>Vertebrata</taxon>
        <taxon>Euteleostomi</taxon>
        <taxon>Actinopterygii</taxon>
        <taxon>Neopterygii</taxon>
        <taxon>Teleostei</taxon>
        <taxon>Neoteleostei</taxon>
        <taxon>Acanthomorphata</taxon>
        <taxon>Eupercaria</taxon>
        <taxon>Perciformes</taxon>
        <taxon>Cottioidei</taxon>
        <taxon>Cottales</taxon>
        <taxon>Liparidae</taxon>
        <taxon>Liparis</taxon>
    </lineage>
</organism>
<evidence type="ECO:0000313" key="8">
    <source>
        <dbReference type="Proteomes" id="UP000314294"/>
    </source>
</evidence>
<evidence type="ECO:0000256" key="2">
    <source>
        <dbReference type="ARBA" id="ARBA00022525"/>
    </source>
</evidence>
<dbReference type="InterPro" id="IPR016186">
    <property type="entry name" value="C-type_lectin-like/link_sf"/>
</dbReference>
<dbReference type="InterPro" id="IPR001304">
    <property type="entry name" value="C-type_lectin-like"/>
</dbReference>
<dbReference type="PANTHER" id="PTHR22799:SF1">
    <property type="entry name" value="C-TYPE LECTIN DOMAIN FAMILY 11 MEMBER A"/>
    <property type="match status" value="1"/>
</dbReference>
<gene>
    <name evidence="7" type="primary">colec11</name>
    <name evidence="7" type="ORF">EYF80_009490</name>
</gene>
<evidence type="ECO:0000256" key="5">
    <source>
        <dbReference type="SAM" id="MobiDB-lite"/>
    </source>
</evidence>
<keyword evidence="8" id="KW-1185">Reference proteome</keyword>
<dbReference type="InterPro" id="IPR051663">
    <property type="entry name" value="CLec_Tetranectin-domain"/>
</dbReference>
<keyword evidence="2" id="KW-0964">Secreted</keyword>
<evidence type="ECO:0000313" key="7">
    <source>
        <dbReference type="EMBL" id="TNN80165.1"/>
    </source>
</evidence>
<dbReference type="GO" id="GO:0008083">
    <property type="term" value="F:growth factor activity"/>
    <property type="evidence" value="ECO:0007669"/>
    <property type="project" value="TreeGrafter"/>
</dbReference>
<feature type="domain" description="C-type lectin" evidence="6">
    <location>
        <begin position="317"/>
        <end position="424"/>
    </location>
</feature>
<name>A0A4Z2IQH5_9TELE</name>
<dbReference type="InterPro" id="IPR016187">
    <property type="entry name" value="CTDL_fold"/>
</dbReference>
<dbReference type="SMART" id="SM00034">
    <property type="entry name" value="CLECT"/>
    <property type="match status" value="1"/>
</dbReference>
<evidence type="ECO:0000256" key="4">
    <source>
        <dbReference type="ARBA" id="ARBA00022734"/>
    </source>
</evidence>
<feature type="region of interest" description="Disordered" evidence="5">
    <location>
        <begin position="53"/>
        <end position="130"/>
    </location>
</feature>
<comment type="subcellular location">
    <subcellularLocation>
        <location evidence="1">Secreted</location>
    </subcellularLocation>
</comment>
<proteinExistence type="predicted"/>